<dbReference type="RefSeq" id="XP_043139958.1">
    <property type="nucleotide sequence ID" value="XM_043282594.1"/>
</dbReference>
<proteinExistence type="inferred from homology"/>
<dbReference type="AlphaFoldDB" id="A0A7R7VVA6"/>
<dbReference type="EMBL" id="AP024422">
    <property type="protein sequence ID" value="BCR91436.1"/>
    <property type="molecule type" value="Genomic_DNA"/>
</dbReference>
<feature type="domain" description="Plastocyanin-like" evidence="3">
    <location>
        <begin position="41"/>
        <end position="98"/>
    </location>
</feature>
<dbReference type="SUPFAM" id="SSF49503">
    <property type="entry name" value="Cupredoxins"/>
    <property type="match status" value="1"/>
</dbReference>
<dbReference type="GeneID" id="66985794"/>
<reference evidence="4" key="2">
    <citation type="submission" date="2021-02" db="EMBL/GenBank/DDBJ databases">
        <title>Aspergillus chevalieri M1 genome sequence.</title>
        <authorList>
            <person name="Kadooka C."/>
            <person name="Mori K."/>
            <person name="Futagami T."/>
        </authorList>
    </citation>
    <scope>NUCLEOTIDE SEQUENCE</scope>
    <source>
        <strain evidence="4">M1</strain>
    </source>
</reference>
<comment type="similarity">
    <text evidence="1">Belongs to the multicopper oxidase family.</text>
</comment>
<sequence>MKPALLLSLVGLGAGLAIDLDLGASLSAGQLPQTNRFELNVTWELWAPDGVERYQTLVNGQFPGPPLIMDEGDNVEVIVNNFMPFNTTIHYHGIEERHGQMEYLGSLRGLFLLAEDLCIPSPYSNMEHTGEAFKV</sequence>
<dbReference type="KEGG" id="ache:ACHE_70279S"/>
<gene>
    <name evidence="4" type="ORF">ACHE_70279S</name>
</gene>
<dbReference type="GO" id="GO:0005507">
    <property type="term" value="F:copper ion binding"/>
    <property type="evidence" value="ECO:0007669"/>
    <property type="project" value="InterPro"/>
</dbReference>
<dbReference type="InterPro" id="IPR008972">
    <property type="entry name" value="Cupredoxin"/>
</dbReference>
<protein>
    <recommendedName>
        <fullName evidence="3">Plastocyanin-like domain-containing protein</fullName>
    </recommendedName>
</protein>
<name>A0A7R7VVA6_ASPCH</name>
<dbReference type="InterPro" id="IPR011707">
    <property type="entry name" value="Cu-oxidase-like_N"/>
</dbReference>
<feature type="signal peptide" evidence="2">
    <location>
        <begin position="1"/>
        <end position="17"/>
    </location>
</feature>
<evidence type="ECO:0000313" key="5">
    <source>
        <dbReference type="Proteomes" id="UP000637239"/>
    </source>
</evidence>
<evidence type="ECO:0000256" key="2">
    <source>
        <dbReference type="SAM" id="SignalP"/>
    </source>
</evidence>
<reference evidence="4" key="1">
    <citation type="submission" date="2021-01" db="EMBL/GenBank/DDBJ databases">
        <authorList>
            <consortium name="Aspergillus chevalieri M1 genome sequencing consortium"/>
            <person name="Kazuki M."/>
            <person name="Futagami T."/>
        </authorList>
    </citation>
    <scope>NUCLEOTIDE SEQUENCE</scope>
    <source>
        <strain evidence="4">M1</strain>
    </source>
</reference>
<evidence type="ECO:0000313" key="4">
    <source>
        <dbReference type="EMBL" id="BCR91436.1"/>
    </source>
</evidence>
<organism evidence="4 5">
    <name type="scientific">Aspergillus chevalieri</name>
    <name type="common">Eurotium chevalieri</name>
    <dbReference type="NCBI Taxonomy" id="182096"/>
    <lineage>
        <taxon>Eukaryota</taxon>
        <taxon>Fungi</taxon>
        <taxon>Dikarya</taxon>
        <taxon>Ascomycota</taxon>
        <taxon>Pezizomycotina</taxon>
        <taxon>Eurotiomycetes</taxon>
        <taxon>Eurotiomycetidae</taxon>
        <taxon>Eurotiales</taxon>
        <taxon>Aspergillaceae</taxon>
        <taxon>Aspergillus</taxon>
        <taxon>Aspergillus subgen. Aspergillus</taxon>
    </lineage>
</organism>
<keyword evidence="5" id="KW-1185">Reference proteome</keyword>
<evidence type="ECO:0000259" key="3">
    <source>
        <dbReference type="Pfam" id="PF07732"/>
    </source>
</evidence>
<dbReference type="Pfam" id="PF07732">
    <property type="entry name" value="Cu-oxidase_3"/>
    <property type="match status" value="1"/>
</dbReference>
<dbReference type="Gene3D" id="2.60.40.420">
    <property type="entry name" value="Cupredoxins - blue copper proteins"/>
    <property type="match status" value="1"/>
</dbReference>
<keyword evidence="2" id="KW-0732">Signal</keyword>
<accession>A0A7R7VVA6</accession>
<dbReference type="Proteomes" id="UP000637239">
    <property type="component" value="Chromosome 7"/>
</dbReference>
<evidence type="ECO:0000256" key="1">
    <source>
        <dbReference type="ARBA" id="ARBA00010609"/>
    </source>
</evidence>
<feature type="chain" id="PRO_5031158537" description="Plastocyanin-like domain-containing protein" evidence="2">
    <location>
        <begin position="18"/>
        <end position="135"/>
    </location>
</feature>